<sequence length="229" mass="25239">MPNDPWSDRLVELRPKPRRRIGVLVGVLETVKIRLVDRTALQSPERLPCEAFIAARPEQRKRRTTPSSPSRTATLPPTSTRALPGRWNEGWMRLEALSSTWRFFCRYTSFPHRDTDGCPLAAIATTPLVPHITRTYLPFRLLLPSTKLSLNHQPHLPAGVLSVCCELSSLSRGDDACLVDTGLTAAALLSSNSSASNVLLRDILCCAESPTTCPSRVDGHGHRPDEEAG</sequence>
<evidence type="ECO:0000313" key="2">
    <source>
        <dbReference type="EMBL" id="KAF7320487.1"/>
    </source>
</evidence>
<evidence type="ECO:0000313" key="3">
    <source>
        <dbReference type="Proteomes" id="UP000613580"/>
    </source>
</evidence>
<evidence type="ECO:0000256" key="1">
    <source>
        <dbReference type="SAM" id="MobiDB-lite"/>
    </source>
</evidence>
<dbReference type="AlphaFoldDB" id="A0A8H6TPM3"/>
<protein>
    <submittedName>
        <fullName evidence="2">Uncharacterized protein</fullName>
    </submittedName>
</protein>
<proteinExistence type="predicted"/>
<name>A0A8H6TPM3_MYCCL</name>
<keyword evidence="3" id="KW-1185">Reference proteome</keyword>
<organism evidence="2 3">
    <name type="scientific">Mycena chlorophos</name>
    <name type="common">Agaric fungus</name>
    <name type="synonym">Agaricus chlorophos</name>
    <dbReference type="NCBI Taxonomy" id="658473"/>
    <lineage>
        <taxon>Eukaryota</taxon>
        <taxon>Fungi</taxon>
        <taxon>Dikarya</taxon>
        <taxon>Basidiomycota</taxon>
        <taxon>Agaricomycotina</taxon>
        <taxon>Agaricomycetes</taxon>
        <taxon>Agaricomycetidae</taxon>
        <taxon>Agaricales</taxon>
        <taxon>Marasmiineae</taxon>
        <taxon>Mycenaceae</taxon>
        <taxon>Mycena</taxon>
    </lineage>
</organism>
<comment type="caution">
    <text evidence="2">The sequence shown here is derived from an EMBL/GenBank/DDBJ whole genome shotgun (WGS) entry which is preliminary data.</text>
</comment>
<gene>
    <name evidence="2" type="ORF">HMN09_00132200</name>
</gene>
<reference evidence="2" key="1">
    <citation type="submission" date="2020-05" db="EMBL/GenBank/DDBJ databases">
        <title>Mycena genomes resolve the evolution of fungal bioluminescence.</title>
        <authorList>
            <person name="Tsai I.J."/>
        </authorList>
    </citation>
    <scope>NUCLEOTIDE SEQUENCE</scope>
    <source>
        <strain evidence="2">110903Hualien_Pintung</strain>
    </source>
</reference>
<dbReference type="EMBL" id="JACAZE010000002">
    <property type="protein sequence ID" value="KAF7320487.1"/>
    <property type="molecule type" value="Genomic_DNA"/>
</dbReference>
<dbReference type="Proteomes" id="UP000613580">
    <property type="component" value="Unassembled WGS sequence"/>
</dbReference>
<feature type="compositionally biased region" description="Low complexity" evidence="1">
    <location>
        <begin position="65"/>
        <end position="80"/>
    </location>
</feature>
<accession>A0A8H6TPM3</accession>
<feature type="region of interest" description="Disordered" evidence="1">
    <location>
        <begin position="55"/>
        <end position="80"/>
    </location>
</feature>